<dbReference type="Pfam" id="PF01922">
    <property type="entry name" value="SRP19"/>
    <property type="match status" value="1"/>
</dbReference>
<evidence type="ECO:0000313" key="6">
    <source>
        <dbReference type="EMBL" id="KAK5997138.1"/>
    </source>
</evidence>
<dbReference type="PANTHER" id="PTHR17453">
    <property type="entry name" value="SIGNAL RECOGNITION PARTICLE 19 KD PROTEIN"/>
    <property type="match status" value="1"/>
</dbReference>
<comment type="subcellular location">
    <subcellularLocation>
        <location evidence="1">Cytoplasm</location>
    </subcellularLocation>
</comment>
<dbReference type="InterPro" id="IPR002778">
    <property type="entry name" value="Signal_recog_particle_SRP19"/>
</dbReference>
<name>A0ABR0SY86_9HYPO</name>
<protein>
    <submittedName>
        <fullName evidence="6">Signal recognition particle SEC65 subunit</fullName>
    </submittedName>
</protein>
<dbReference type="SUPFAM" id="SSF69695">
    <property type="entry name" value="SRP19"/>
    <property type="match status" value="1"/>
</dbReference>
<dbReference type="Proteomes" id="UP001338125">
    <property type="component" value="Unassembled WGS sequence"/>
</dbReference>
<keyword evidence="3" id="KW-0733">Signal recognition particle</keyword>
<keyword evidence="7" id="KW-1185">Reference proteome</keyword>
<organism evidence="6 7">
    <name type="scientific">Cladobotryum mycophilum</name>
    <dbReference type="NCBI Taxonomy" id="491253"/>
    <lineage>
        <taxon>Eukaryota</taxon>
        <taxon>Fungi</taxon>
        <taxon>Dikarya</taxon>
        <taxon>Ascomycota</taxon>
        <taxon>Pezizomycotina</taxon>
        <taxon>Sordariomycetes</taxon>
        <taxon>Hypocreomycetidae</taxon>
        <taxon>Hypocreales</taxon>
        <taxon>Hypocreaceae</taxon>
        <taxon>Cladobotryum</taxon>
    </lineage>
</organism>
<evidence type="ECO:0000256" key="2">
    <source>
        <dbReference type="ARBA" id="ARBA00022490"/>
    </source>
</evidence>
<evidence type="ECO:0000256" key="5">
    <source>
        <dbReference type="SAM" id="MobiDB-lite"/>
    </source>
</evidence>
<comment type="caution">
    <text evidence="6">The sequence shown here is derived from an EMBL/GenBank/DDBJ whole genome shotgun (WGS) entry which is preliminary data.</text>
</comment>
<gene>
    <name evidence="6" type="ORF">PT974_02491</name>
</gene>
<feature type="compositionally biased region" description="Basic and acidic residues" evidence="5">
    <location>
        <begin position="32"/>
        <end position="42"/>
    </location>
</feature>
<dbReference type="InterPro" id="IPR036521">
    <property type="entry name" value="SRP19-like_sf"/>
</dbReference>
<sequence>MSHPRIEEVSDSDPDAISDPEEVDLGDFDDADILRRVPDRAQRTAVDSDDDDDDDDDLLPSAGAHSHILNPAHFAPPTQTIAAAADRSVYSNFQCLYPVYFDASRSRAEGRRVSSKLAVKNPLARDIANACSRLRLQTLLEPEKIHPKDWANPGRVKVGLKQAAASTTVLNKHHLYILVAQHLQENPTTESSAGLRLRIGGQMQPPRASPILSLRSPGAGRWASCCPTSARR</sequence>
<dbReference type="PANTHER" id="PTHR17453:SF0">
    <property type="entry name" value="SIGNAL RECOGNITION PARTICLE 19 KDA PROTEIN"/>
    <property type="match status" value="1"/>
</dbReference>
<proteinExistence type="predicted"/>
<reference evidence="6 7" key="1">
    <citation type="submission" date="2024-01" db="EMBL/GenBank/DDBJ databases">
        <title>Complete genome of Cladobotryum mycophilum ATHUM6906.</title>
        <authorList>
            <person name="Christinaki A.C."/>
            <person name="Myridakis A.I."/>
            <person name="Kouvelis V.N."/>
        </authorList>
    </citation>
    <scope>NUCLEOTIDE SEQUENCE [LARGE SCALE GENOMIC DNA]</scope>
    <source>
        <strain evidence="6 7">ATHUM6906</strain>
    </source>
</reference>
<feature type="compositionally biased region" description="Acidic residues" evidence="5">
    <location>
        <begin position="47"/>
        <end position="58"/>
    </location>
</feature>
<keyword evidence="4" id="KW-0687">Ribonucleoprotein</keyword>
<feature type="compositionally biased region" description="Acidic residues" evidence="5">
    <location>
        <begin position="9"/>
        <end position="31"/>
    </location>
</feature>
<keyword evidence="2" id="KW-0963">Cytoplasm</keyword>
<evidence type="ECO:0000256" key="1">
    <source>
        <dbReference type="ARBA" id="ARBA00004496"/>
    </source>
</evidence>
<accession>A0ABR0SY86</accession>
<dbReference type="Gene3D" id="3.30.56.30">
    <property type="entry name" value="Signal recognition particle, SRP19-like subunit"/>
    <property type="match status" value="1"/>
</dbReference>
<evidence type="ECO:0000256" key="3">
    <source>
        <dbReference type="ARBA" id="ARBA00023135"/>
    </source>
</evidence>
<dbReference type="EMBL" id="JAVFKD010000002">
    <property type="protein sequence ID" value="KAK5997138.1"/>
    <property type="molecule type" value="Genomic_DNA"/>
</dbReference>
<evidence type="ECO:0000256" key="4">
    <source>
        <dbReference type="ARBA" id="ARBA00023274"/>
    </source>
</evidence>
<evidence type="ECO:0000313" key="7">
    <source>
        <dbReference type="Proteomes" id="UP001338125"/>
    </source>
</evidence>
<feature type="region of interest" description="Disordered" evidence="5">
    <location>
        <begin position="1"/>
        <end position="72"/>
    </location>
</feature>